<dbReference type="Proteomes" id="UP000286947">
    <property type="component" value="Unassembled WGS sequence"/>
</dbReference>
<keyword evidence="2" id="KW-0560">Oxidoreductase</keyword>
<dbReference type="InterPro" id="IPR050744">
    <property type="entry name" value="AI-2_Isomerase_LsrG"/>
</dbReference>
<dbReference type="OrthoDB" id="9812192at2"/>
<evidence type="ECO:0000259" key="1">
    <source>
        <dbReference type="PROSITE" id="PS51725"/>
    </source>
</evidence>
<organism evidence="2 3">
    <name type="scientific">Saezia sanguinis</name>
    <dbReference type="NCBI Taxonomy" id="1965230"/>
    <lineage>
        <taxon>Bacteria</taxon>
        <taxon>Pseudomonadati</taxon>
        <taxon>Pseudomonadota</taxon>
        <taxon>Betaproteobacteria</taxon>
        <taxon>Burkholderiales</taxon>
        <taxon>Saeziaceae</taxon>
        <taxon>Saezia</taxon>
    </lineage>
</organism>
<dbReference type="Pfam" id="PF03992">
    <property type="entry name" value="ABM"/>
    <property type="match status" value="1"/>
</dbReference>
<dbReference type="PROSITE" id="PS51725">
    <property type="entry name" value="ABM"/>
    <property type="match status" value="1"/>
</dbReference>
<dbReference type="EC" id="1.-.-.-" evidence="2"/>
<dbReference type="EMBL" id="PQSP01000001">
    <property type="protein sequence ID" value="RUS67579.1"/>
    <property type="molecule type" value="Genomic_DNA"/>
</dbReference>
<evidence type="ECO:0000313" key="3">
    <source>
        <dbReference type="Proteomes" id="UP000286947"/>
    </source>
</evidence>
<evidence type="ECO:0000313" key="2">
    <source>
        <dbReference type="EMBL" id="RUS67579.1"/>
    </source>
</evidence>
<dbReference type="PANTHER" id="PTHR33336">
    <property type="entry name" value="QUINOL MONOOXYGENASE YGIN-RELATED"/>
    <property type="match status" value="1"/>
</dbReference>
<gene>
    <name evidence="2" type="primary">ycnE</name>
    <name evidence="2" type="ORF">CUZ56_00053</name>
</gene>
<dbReference type="RefSeq" id="WP_126977086.1">
    <property type="nucleotide sequence ID" value="NZ_PQSP01000001.1"/>
</dbReference>
<dbReference type="Gene3D" id="3.30.70.100">
    <property type="match status" value="1"/>
</dbReference>
<dbReference type="PANTHER" id="PTHR33336:SF3">
    <property type="entry name" value="ABM DOMAIN-CONTAINING PROTEIN"/>
    <property type="match status" value="1"/>
</dbReference>
<protein>
    <submittedName>
        <fullName evidence="2">Monooxygenase YcnE</fullName>
        <ecNumber evidence="2">1.-.-.-</ecNumber>
    </submittedName>
</protein>
<feature type="domain" description="ABM" evidence="1">
    <location>
        <begin position="5"/>
        <end position="93"/>
    </location>
</feature>
<sequence length="97" mass="11074">MTNQIIIVAALSVKPECKQEVLQFLKGLIEKSREETGNIQYNLHQSTTDANKLTFIEIWESQKAVDTHGQTPHFKAFEAFIKDKVDALSIELMQKII</sequence>
<dbReference type="GO" id="GO:0004497">
    <property type="term" value="F:monooxygenase activity"/>
    <property type="evidence" value="ECO:0007669"/>
    <property type="project" value="UniProtKB-KW"/>
</dbReference>
<name>A0A433SFN6_9BURK</name>
<dbReference type="GO" id="GO:0005829">
    <property type="term" value="C:cytosol"/>
    <property type="evidence" value="ECO:0007669"/>
    <property type="project" value="TreeGrafter"/>
</dbReference>
<dbReference type="SUPFAM" id="SSF54909">
    <property type="entry name" value="Dimeric alpha+beta barrel"/>
    <property type="match status" value="1"/>
</dbReference>
<dbReference type="AlphaFoldDB" id="A0A433SFN6"/>
<dbReference type="InterPro" id="IPR011008">
    <property type="entry name" value="Dimeric_a/b-barrel"/>
</dbReference>
<reference evidence="2 3" key="1">
    <citation type="submission" date="2018-01" db="EMBL/GenBank/DDBJ databases">
        <title>Saezia sanguinis gen. nov., sp. nov., in the order Burkholderiales isolated from human blood.</title>
        <authorList>
            <person name="Medina-Pascual M.J."/>
            <person name="Valdezate S."/>
            <person name="Monzon S."/>
            <person name="Cuesta I."/>
            <person name="Carrasco G."/>
            <person name="Villalon P."/>
            <person name="Saez-Nieto J.A."/>
        </authorList>
    </citation>
    <scope>NUCLEOTIDE SEQUENCE [LARGE SCALE GENOMIC DNA]</scope>
    <source>
        <strain evidence="2 3">CNM695-12</strain>
    </source>
</reference>
<dbReference type="InterPro" id="IPR007138">
    <property type="entry name" value="ABM_dom"/>
</dbReference>
<comment type="caution">
    <text evidence="2">The sequence shown here is derived from an EMBL/GenBank/DDBJ whole genome shotgun (WGS) entry which is preliminary data.</text>
</comment>
<proteinExistence type="predicted"/>
<keyword evidence="3" id="KW-1185">Reference proteome</keyword>
<accession>A0A433SFN6</accession>
<keyword evidence="2" id="KW-0503">Monooxygenase</keyword>